<evidence type="ECO:0000313" key="2">
    <source>
        <dbReference type="Proteomes" id="UP000758603"/>
    </source>
</evidence>
<dbReference type="AlphaFoldDB" id="A0A9P8UZM5"/>
<proteinExistence type="predicted"/>
<evidence type="ECO:0000313" key="1">
    <source>
        <dbReference type="EMBL" id="KAH6661345.1"/>
    </source>
</evidence>
<comment type="caution">
    <text evidence="1">The sequence shown here is derived from an EMBL/GenBank/DDBJ whole genome shotgun (WGS) entry which is preliminary data.</text>
</comment>
<gene>
    <name evidence="1" type="ORF">BKA67DRAFT_654465</name>
</gene>
<name>A0A9P8UZM5_9PEZI</name>
<dbReference type="GeneID" id="70135459"/>
<dbReference type="Proteomes" id="UP000758603">
    <property type="component" value="Unassembled WGS sequence"/>
</dbReference>
<organism evidence="1 2">
    <name type="scientific">Truncatella angustata</name>
    <dbReference type="NCBI Taxonomy" id="152316"/>
    <lineage>
        <taxon>Eukaryota</taxon>
        <taxon>Fungi</taxon>
        <taxon>Dikarya</taxon>
        <taxon>Ascomycota</taxon>
        <taxon>Pezizomycotina</taxon>
        <taxon>Sordariomycetes</taxon>
        <taxon>Xylariomycetidae</taxon>
        <taxon>Amphisphaeriales</taxon>
        <taxon>Sporocadaceae</taxon>
        <taxon>Truncatella</taxon>
    </lineage>
</organism>
<keyword evidence="2" id="KW-1185">Reference proteome</keyword>
<sequence>MAVLVVGLALQHIEQSMRSAQETAATVICRQRTATLPCPKPLEVLEATITSFGRADRSFSRMGRMLRAWQGSIPNMHDEARARWTRSALAKWQDVDQRLTGAAALLRRVRALLHNRELDPTHPDWDGGVPPHPEWRRLDSAQRRNWTLTADWARSVSAHTNCRGVSPGNLRFITLI</sequence>
<accession>A0A9P8UZM5</accession>
<dbReference type="RefSeq" id="XP_045965476.1">
    <property type="nucleotide sequence ID" value="XM_046106568.1"/>
</dbReference>
<reference evidence="1" key="1">
    <citation type="journal article" date="2021" name="Nat. Commun.">
        <title>Genetic determinants of endophytism in the Arabidopsis root mycobiome.</title>
        <authorList>
            <person name="Mesny F."/>
            <person name="Miyauchi S."/>
            <person name="Thiergart T."/>
            <person name="Pickel B."/>
            <person name="Atanasova L."/>
            <person name="Karlsson M."/>
            <person name="Huettel B."/>
            <person name="Barry K.W."/>
            <person name="Haridas S."/>
            <person name="Chen C."/>
            <person name="Bauer D."/>
            <person name="Andreopoulos W."/>
            <person name="Pangilinan J."/>
            <person name="LaButti K."/>
            <person name="Riley R."/>
            <person name="Lipzen A."/>
            <person name="Clum A."/>
            <person name="Drula E."/>
            <person name="Henrissat B."/>
            <person name="Kohler A."/>
            <person name="Grigoriev I.V."/>
            <person name="Martin F.M."/>
            <person name="Hacquard S."/>
        </authorList>
    </citation>
    <scope>NUCLEOTIDE SEQUENCE</scope>
    <source>
        <strain evidence="1">MPI-SDFR-AT-0073</strain>
    </source>
</reference>
<dbReference type="EMBL" id="JAGPXC010000001">
    <property type="protein sequence ID" value="KAH6661345.1"/>
    <property type="molecule type" value="Genomic_DNA"/>
</dbReference>
<protein>
    <submittedName>
        <fullName evidence="1">Uncharacterized protein</fullName>
    </submittedName>
</protein>